<reference evidence="1" key="1">
    <citation type="journal article" date="2015" name="Nature">
        <title>Complex archaea that bridge the gap between prokaryotes and eukaryotes.</title>
        <authorList>
            <person name="Spang A."/>
            <person name="Saw J.H."/>
            <person name="Jorgensen S.L."/>
            <person name="Zaremba-Niedzwiedzka K."/>
            <person name="Martijn J."/>
            <person name="Lind A.E."/>
            <person name="van Eijk R."/>
            <person name="Schleper C."/>
            <person name="Guy L."/>
            <person name="Ettema T.J."/>
        </authorList>
    </citation>
    <scope>NUCLEOTIDE SEQUENCE</scope>
</reference>
<dbReference type="EMBL" id="LAZR01012308">
    <property type="protein sequence ID" value="KKM27511.1"/>
    <property type="molecule type" value="Genomic_DNA"/>
</dbReference>
<protein>
    <submittedName>
        <fullName evidence="1">Uncharacterized protein</fullName>
    </submittedName>
</protein>
<dbReference type="AlphaFoldDB" id="A0A0F9IIV7"/>
<feature type="non-terminal residue" evidence="1">
    <location>
        <position position="631"/>
    </location>
</feature>
<proteinExistence type="predicted"/>
<evidence type="ECO:0000313" key="1">
    <source>
        <dbReference type="EMBL" id="KKM27511.1"/>
    </source>
</evidence>
<name>A0A0F9IIV7_9ZZZZ</name>
<comment type="caution">
    <text evidence="1">The sequence shown here is derived from an EMBL/GenBank/DDBJ whole genome shotgun (WGS) entry which is preliminary data.</text>
</comment>
<gene>
    <name evidence="1" type="ORF">LCGC14_1573970</name>
</gene>
<organism evidence="1">
    <name type="scientific">marine sediment metagenome</name>
    <dbReference type="NCBI Taxonomy" id="412755"/>
    <lineage>
        <taxon>unclassified sequences</taxon>
        <taxon>metagenomes</taxon>
        <taxon>ecological metagenomes</taxon>
    </lineage>
</organism>
<sequence>MGTFDSHVDAPNQIRQEGEDIVIAFERTGSTTGSVTWNIPSPAHGCNVDNQAYNGIVVVLNTVANKVDNRPVDGTVYTGDPTADADLHTGDSIDVALVIGAFYDDKTTVKLDLSGLIPDTAYFITGHAVDNVHRYHQQGGSTYALPYLYTEPVADLGGYHEVCWSSTKALTDSTGLSSTTSYTFDLQIDTTDHDITIDGADALTFGDLVTALNDAIKLLENPFQSTTAPNTGAYWYDSTAGKLFQWDGDSHVEIAVIKELTNPTAVLSDEYWLDNNGVLSKKTGSPAWAIQTVREVGWDPGNPSCAAYWDQTGSPGQMWKWDGSVWCAKPTLIQTKDPSCAPDLTCSDYWFDETTEFLFVWDEATNAWVQTEGIAWDVDPIQPALGTFWYDDVLNKLFKRTTGTTWTEQAVTLSETAPSFPTVGDFWFVPSTQLLFTFSAGSPEWAPTEVLIWGEDPTVPGTCDLWWNTSTSPQVLSVRDDLNDIWVPVGSFTISATDPSLAQTIPVGAIWHQGLHGSPEPTIAYWEWDGSQFVLIDSTNVIEFLTDPTDVSIGDVWLDTVNNIYYERIANTGSPLISAWTVIDVIESAQDPTMLAVGTFWFDTTDSSLNMWNGAAWVTVIFSTTALTPAS</sequence>
<accession>A0A0F9IIV7</accession>